<dbReference type="GO" id="GO:0007165">
    <property type="term" value="P:signal transduction"/>
    <property type="evidence" value="ECO:0007669"/>
    <property type="project" value="InterPro"/>
</dbReference>
<evidence type="ECO:0000256" key="3">
    <source>
        <dbReference type="ARBA" id="ARBA00022837"/>
    </source>
</evidence>
<feature type="non-terminal residue" evidence="8">
    <location>
        <position position="1"/>
    </location>
</feature>
<dbReference type="PANTHER" id="PTHR12268:SF14">
    <property type="entry name" value="DYSTROPHIN-1"/>
    <property type="match status" value="1"/>
</dbReference>
<evidence type="ECO:0000313" key="9">
    <source>
        <dbReference type="Proteomes" id="UP000678393"/>
    </source>
</evidence>
<dbReference type="SMART" id="SM00150">
    <property type="entry name" value="SPEC"/>
    <property type="match status" value="3"/>
</dbReference>
<feature type="region of interest" description="Disordered" evidence="6">
    <location>
        <begin position="610"/>
        <end position="637"/>
    </location>
</feature>
<dbReference type="InterPro" id="IPR002017">
    <property type="entry name" value="Spectrin_repeat"/>
</dbReference>
<dbReference type="PROSITE" id="PS50017">
    <property type="entry name" value="DEATH_DOMAIN"/>
    <property type="match status" value="1"/>
</dbReference>
<keyword evidence="9" id="KW-1185">Reference proteome</keyword>
<accession>A0A8S3Z703</accession>
<dbReference type="Gene3D" id="1.20.58.60">
    <property type="match status" value="3"/>
</dbReference>
<evidence type="ECO:0000256" key="5">
    <source>
        <dbReference type="SAM" id="Coils"/>
    </source>
</evidence>
<reference evidence="8" key="1">
    <citation type="submission" date="2021-04" db="EMBL/GenBank/DDBJ databases">
        <authorList>
            <consortium name="Molecular Ecology Group"/>
        </authorList>
    </citation>
    <scope>NUCLEOTIDE SEQUENCE</scope>
</reference>
<feature type="coiled-coil region" evidence="5">
    <location>
        <begin position="751"/>
        <end position="778"/>
    </location>
</feature>
<dbReference type="InterPro" id="IPR050774">
    <property type="entry name" value="KCMF1/Dystrophin"/>
</dbReference>
<feature type="compositionally biased region" description="Polar residues" evidence="6">
    <location>
        <begin position="40"/>
        <end position="51"/>
    </location>
</feature>
<feature type="non-terminal residue" evidence="8">
    <location>
        <position position="865"/>
    </location>
</feature>
<dbReference type="InterPro" id="IPR000488">
    <property type="entry name" value="Death_dom"/>
</dbReference>
<gene>
    <name evidence="8" type="ORF">CUNI_LOCUS8509</name>
</gene>
<keyword evidence="3" id="KW-0106">Calcium</keyword>
<comment type="subcellular location">
    <subcellularLocation>
        <location evidence="1">Cytoplasm</location>
    </subcellularLocation>
</comment>
<evidence type="ECO:0000256" key="2">
    <source>
        <dbReference type="ARBA" id="ARBA00022490"/>
    </source>
</evidence>
<feature type="compositionally biased region" description="Basic and acidic residues" evidence="6">
    <location>
        <begin position="610"/>
        <end position="619"/>
    </location>
</feature>
<dbReference type="Proteomes" id="UP000678393">
    <property type="component" value="Unassembled WGS sequence"/>
</dbReference>
<dbReference type="OrthoDB" id="6607178at2759"/>
<keyword evidence="2" id="KW-0963">Cytoplasm</keyword>
<feature type="region of interest" description="Disordered" evidence="6">
    <location>
        <begin position="1"/>
        <end position="24"/>
    </location>
</feature>
<keyword evidence="4" id="KW-0206">Cytoskeleton</keyword>
<dbReference type="PANTHER" id="PTHR12268">
    <property type="entry name" value="E3 UBIQUITIN-PROTEIN LIGASE KCMF1"/>
    <property type="match status" value="1"/>
</dbReference>
<feature type="region of interest" description="Disordered" evidence="6">
    <location>
        <begin position="40"/>
        <end position="78"/>
    </location>
</feature>
<dbReference type="GO" id="GO:0005886">
    <property type="term" value="C:plasma membrane"/>
    <property type="evidence" value="ECO:0007669"/>
    <property type="project" value="TreeGrafter"/>
</dbReference>
<sequence length="865" mass="97996">PITAPTSAHTTAPTSAHTTAPTSAHTIAPTSSLAFAPVSQKTLGEPQSSAHTPTPSSETVTAASATTTEATAPSIGKTDVVDHSPAQYLQQLRCLFDRISNLRTSIETGQADILDDVARESHTEKLKETKRQVCGIQESLTKLENKKDGVILQASQEMASRIRSQLEAVLQEWSKLSDIHTAIQKQWNRIKDQWRVLQTGLKELTSWLEKAENTLARAKEAPLEQRKTLNEDLESSLCEQQSTLAKVNSALEEVVQNASEANADRLRDNLQHFNCRWKALCSDVLAQHKNSENKDVTTQPADFSQEMDDLYSWIDETENLIGSSLRPSSLYLEDLLEKIKDKKDEVADKQASLFSVNSSGSKLLHSPIVTDEDRAHIQQDIDSLNATWDKVTSDFPEKIRYIEEEIKKVRYLNEDIDAMQKWIVGMRAALERQAGQASQPDDDDTDDEDNDDARIASSFQITSDAIEAQQAKLNQINASFQKQMELCGGQTSDVVDSLQMKIDRMNADFEQIKEMVMKITSQGKAEKNEVMEQVTVSQAQTCTEAKPSAVTVSWPEFEKSLNDLHYWLSVLDHMIRSQKCRVGNVKDIHCKVQTLEYGPILTLPTSVDHRSGSLRHENEDGLLPNSQHAVEPVESQEPVRDLRLSETYFKEMTGKKSQLDQAVATSTELQKSISDVEDKKALADKMEKLKLDWEQAVKDVTRQKHELDKMLEECTHFDQSYAEFELWLGQTECQMDALETELESSDVMSKYEHLQEAINRHKQMVDNLRQKAEKLIEDYPNHDTHQMQLTLLRLTNRWSVLLNRLQDQKGLLQTTQDGRHFETALLEFEIWLEMAEKSAQSLAELSNGFDFRNEEPTRELLEKLE</sequence>
<dbReference type="GO" id="GO:0099536">
    <property type="term" value="P:synaptic signaling"/>
    <property type="evidence" value="ECO:0007669"/>
    <property type="project" value="TreeGrafter"/>
</dbReference>
<feature type="domain" description="Death" evidence="7">
    <location>
        <begin position="692"/>
        <end position="758"/>
    </location>
</feature>
<evidence type="ECO:0000313" key="8">
    <source>
        <dbReference type="EMBL" id="CAG5122951.1"/>
    </source>
</evidence>
<name>A0A8S3Z703_9EUPU</name>
<evidence type="ECO:0000256" key="4">
    <source>
        <dbReference type="ARBA" id="ARBA00023212"/>
    </source>
</evidence>
<dbReference type="InterPro" id="IPR018159">
    <property type="entry name" value="Spectrin/alpha-actinin"/>
</dbReference>
<keyword evidence="5" id="KW-0175">Coiled coil</keyword>
<proteinExistence type="predicted"/>
<feature type="coiled-coil region" evidence="5">
    <location>
        <begin position="201"/>
        <end position="264"/>
    </location>
</feature>
<evidence type="ECO:0000259" key="7">
    <source>
        <dbReference type="PROSITE" id="PS50017"/>
    </source>
</evidence>
<evidence type="ECO:0000256" key="1">
    <source>
        <dbReference type="ARBA" id="ARBA00004496"/>
    </source>
</evidence>
<dbReference type="SUPFAM" id="SSF46966">
    <property type="entry name" value="Spectrin repeat"/>
    <property type="match status" value="4"/>
</dbReference>
<comment type="caution">
    <text evidence="8">The sequence shown here is derived from an EMBL/GenBank/DDBJ whole genome shotgun (WGS) entry which is preliminary data.</text>
</comment>
<dbReference type="CDD" id="cd00176">
    <property type="entry name" value="SPEC"/>
    <property type="match status" value="2"/>
</dbReference>
<dbReference type="GO" id="GO:0045202">
    <property type="term" value="C:synapse"/>
    <property type="evidence" value="ECO:0007669"/>
    <property type="project" value="GOC"/>
</dbReference>
<dbReference type="EMBL" id="CAJHNH020001402">
    <property type="protein sequence ID" value="CAG5122951.1"/>
    <property type="molecule type" value="Genomic_DNA"/>
</dbReference>
<organism evidence="8 9">
    <name type="scientific">Candidula unifasciata</name>
    <dbReference type="NCBI Taxonomy" id="100452"/>
    <lineage>
        <taxon>Eukaryota</taxon>
        <taxon>Metazoa</taxon>
        <taxon>Spiralia</taxon>
        <taxon>Lophotrochozoa</taxon>
        <taxon>Mollusca</taxon>
        <taxon>Gastropoda</taxon>
        <taxon>Heterobranchia</taxon>
        <taxon>Euthyneura</taxon>
        <taxon>Panpulmonata</taxon>
        <taxon>Eupulmonata</taxon>
        <taxon>Stylommatophora</taxon>
        <taxon>Helicina</taxon>
        <taxon>Helicoidea</taxon>
        <taxon>Geomitridae</taxon>
        <taxon>Candidula</taxon>
    </lineage>
</organism>
<evidence type="ECO:0000256" key="6">
    <source>
        <dbReference type="SAM" id="MobiDB-lite"/>
    </source>
</evidence>
<dbReference type="AlphaFoldDB" id="A0A8S3Z703"/>
<protein>
    <recommendedName>
        <fullName evidence="7">Death domain-containing protein</fullName>
    </recommendedName>
</protein>
<dbReference type="Pfam" id="PF00435">
    <property type="entry name" value="Spectrin"/>
    <property type="match status" value="2"/>
</dbReference>
<feature type="compositionally biased region" description="Low complexity" evidence="6">
    <location>
        <begin position="52"/>
        <end position="74"/>
    </location>
</feature>